<feature type="domain" description="YopX protein" evidence="1">
    <location>
        <begin position="6"/>
        <end position="120"/>
    </location>
</feature>
<comment type="caution">
    <text evidence="2">The sequence shown here is derived from an EMBL/GenBank/DDBJ whole genome shotgun (WGS) entry which is preliminary data.</text>
</comment>
<dbReference type="InterPro" id="IPR023385">
    <property type="entry name" value="YopX-like_C"/>
</dbReference>
<dbReference type="Pfam" id="PF09643">
    <property type="entry name" value="YopX"/>
    <property type="match status" value="1"/>
</dbReference>
<evidence type="ECO:0000313" key="2">
    <source>
        <dbReference type="EMBL" id="MEB3103069.1"/>
    </source>
</evidence>
<dbReference type="Proteomes" id="UP001310386">
    <property type="component" value="Unassembled WGS sequence"/>
</dbReference>
<dbReference type="SUPFAM" id="SSF159006">
    <property type="entry name" value="YopX-like"/>
    <property type="match status" value="1"/>
</dbReference>
<name>A0ABU5ZKM6_9BACL</name>
<dbReference type="Gene3D" id="2.30.30.290">
    <property type="entry name" value="YopX-like domains"/>
    <property type="match status" value="1"/>
</dbReference>
<evidence type="ECO:0000313" key="3">
    <source>
        <dbReference type="Proteomes" id="UP001310386"/>
    </source>
</evidence>
<protein>
    <submittedName>
        <fullName evidence="2">YopX family protein</fullName>
    </submittedName>
</protein>
<dbReference type="NCBIfam" id="TIGR01671">
    <property type="entry name" value="phage_TIGR01671"/>
    <property type="match status" value="1"/>
</dbReference>
<dbReference type="EMBL" id="JAYJLD010000027">
    <property type="protein sequence ID" value="MEB3103069.1"/>
    <property type="molecule type" value="Genomic_DNA"/>
</dbReference>
<sequence length="123" mass="14584">MRDIKFRAWDTETKEMSYDFLGKNWLKVCIESPFVELMQYTGLKDKNGKEIYEGDITVSEHASYSILWDENMAQFKAKIEKTDSVLTKGCSFPLWQYIENNEKCRIEVIGNIYEHKELIKCEH</sequence>
<keyword evidence="3" id="KW-1185">Reference proteome</keyword>
<reference evidence="2" key="1">
    <citation type="submission" date="2023-12" db="EMBL/GenBank/DDBJ databases">
        <title>Fervidustalea candida gen. nov., sp. nov., a novel member of the family Paenibacillaceae isolated from a geothermal area.</title>
        <authorList>
            <person name="Li W.-J."/>
            <person name="Jiao J.-Y."/>
            <person name="Chen Y."/>
        </authorList>
    </citation>
    <scope>NUCLEOTIDE SEQUENCE</scope>
    <source>
        <strain evidence="2">SYSU GA230002</strain>
    </source>
</reference>
<gene>
    <name evidence="2" type="ORF">VF724_15540</name>
</gene>
<evidence type="ECO:0000259" key="1">
    <source>
        <dbReference type="Pfam" id="PF09643"/>
    </source>
</evidence>
<proteinExistence type="predicted"/>
<dbReference type="InterPro" id="IPR010024">
    <property type="entry name" value="CHP16711"/>
</dbReference>
<dbReference type="RefSeq" id="WP_371755196.1">
    <property type="nucleotide sequence ID" value="NZ_JAYJLD010000027.1"/>
</dbReference>
<organism evidence="2 3">
    <name type="scientific">Ferviditalea candida</name>
    <dbReference type="NCBI Taxonomy" id="3108399"/>
    <lineage>
        <taxon>Bacteria</taxon>
        <taxon>Bacillati</taxon>
        <taxon>Bacillota</taxon>
        <taxon>Bacilli</taxon>
        <taxon>Bacillales</taxon>
        <taxon>Paenibacillaceae</taxon>
        <taxon>Ferviditalea</taxon>
    </lineage>
</organism>
<dbReference type="InterPro" id="IPR019096">
    <property type="entry name" value="YopX_protein"/>
</dbReference>
<accession>A0ABU5ZKM6</accession>